<dbReference type="Proteomes" id="UP000198531">
    <property type="component" value="Unassembled WGS sequence"/>
</dbReference>
<accession>A0A1I6J5F0</accession>
<dbReference type="InterPro" id="IPR029062">
    <property type="entry name" value="Class_I_gatase-like"/>
</dbReference>
<name>A0A1I6J5F0_9EURY</name>
<feature type="domain" description="DUF4350" evidence="1">
    <location>
        <begin position="39"/>
        <end position="244"/>
    </location>
</feature>
<dbReference type="STRING" id="553469.SAMN04487947_4019"/>
<sequence length="300" mass="32192">MDRFENLDVPRLLLVGLTLSTLIAVGVLLSTSSTAFGVSNPSWEGTSSLREQAEAVDSDSIVVTNTSEYARVDPSSSVAVVLSPERPYTTPETADVRTFVRSGGTLVVAEDFGSHTNPLLASLGVRTRVDGRPLRDERRYYRSPDIVVAPDVSEHALTSEVSQVTLNHGTALRPNGSRVLVNSSSFAYLDTNRNGSVDGTESIRTYPVVTVETVGSGRVVVVSDPSVFINAMLDRPGNERFVRSVFSGHETVVLDHSHRGDLPPLTAAVVAVQRSDLLRGIVGFVGIGVVALVHRRSRGN</sequence>
<dbReference type="SUPFAM" id="SSF52317">
    <property type="entry name" value="Class I glutamine amidotransferase-like"/>
    <property type="match status" value="1"/>
</dbReference>
<dbReference type="OrthoDB" id="372296at2157"/>
<organism evidence="2 3">
    <name type="scientific">Halogeometricum rufum</name>
    <dbReference type="NCBI Taxonomy" id="553469"/>
    <lineage>
        <taxon>Archaea</taxon>
        <taxon>Methanobacteriati</taxon>
        <taxon>Methanobacteriota</taxon>
        <taxon>Stenosarchaea group</taxon>
        <taxon>Halobacteria</taxon>
        <taxon>Halobacteriales</taxon>
        <taxon>Haloferacaceae</taxon>
        <taxon>Halogeometricum</taxon>
    </lineage>
</organism>
<dbReference type="Pfam" id="PF14258">
    <property type="entry name" value="DUF4350"/>
    <property type="match status" value="1"/>
</dbReference>
<reference evidence="3" key="1">
    <citation type="submission" date="2016-10" db="EMBL/GenBank/DDBJ databases">
        <authorList>
            <person name="Varghese N."/>
            <person name="Submissions S."/>
        </authorList>
    </citation>
    <scope>NUCLEOTIDE SEQUENCE [LARGE SCALE GENOMIC DNA]</scope>
    <source>
        <strain evidence="3">CGMCC 1.7736</strain>
    </source>
</reference>
<dbReference type="RefSeq" id="WP_089811015.1">
    <property type="nucleotide sequence ID" value="NZ_FOYT01000006.1"/>
</dbReference>
<proteinExistence type="predicted"/>
<dbReference type="InterPro" id="IPR025646">
    <property type="entry name" value="DUF4350"/>
</dbReference>
<evidence type="ECO:0000313" key="3">
    <source>
        <dbReference type="Proteomes" id="UP000198531"/>
    </source>
</evidence>
<protein>
    <recommendedName>
        <fullName evidence="1">DUF4350 domain-containing protein</fullName>
    </recommendedName>
</protein>
<dbReference type="EMBL" id="FOYT01000006">
    <property type="protein sequence ID" value="SFR73740.1"/>
    <property type="molecule type" value="Genomic_DNA"/>
</dbReference>
<gene>
    <name evidence="2" type="ORF">SAMN04487947_4019</name>
</gene>
<keyword evidence="3" id="KW-1185">Reference proteome</keyword>
<dbReference type="AlphaFoldDB" id="A0A1I6J5F0"/>
<evidence type="ECO:0000259" key="1">
    <source>
        <dbReference type="Pfam" id="PF14258"/>
    </source>
</evidence>
<evidence type="ECO:0000313" key="2">
    <source>
        <dbReference type="EMBL" id="SFR73740.1"/>
    </source>
</evidence>